<gene>
    <name evidence="1" type="ORF">DXC78_05500</name>
</gene>
<dbReference type="Proteomes" id="UP000260721">
    <property type="component" value="Unassembled WGS sequence"/>
</dbReference>
<organism evidence="1 2">
    <name type="scientific">Faecalicoccus pleomorphus</name>
    <dbReference type="NCBI Taxonomy" id="1323"/>
    <lineage>
        <taxon>Bacteria</taxon>
        <taxon>Bacillati</taxon>
        <taxon>Bacillota</taxon>
        <taxon>Erysipelotrichia</taxon>
        <taxon>Erysipelotrichales</taxon>
        <taxon>Erysipelotrichaceae</taxon>
        <taxon>Faecalicoccus</taxon>
    </lineage>
</organism>
<dbReference type="AlphaFoldDB" id="A0A3E3E4X4"/>
<proteinExistence type="predicted"/>
<reference evidence="1 2" key="1">
    <citation type="submission" date="2018-08" db="EMBL/GenBank/DDBJ databases">
        <title>A genome reference for cultivated species of the human gut microbiota.</title>
        <authorList>
            <person name="Zou Y."/>
            <person name="Xue W."/>
            <person name="Luo G."/>
        </authorList>
    </citation>
    <scope>NUCLEOTIDE SEQUENCE [LARGE SCALE GENOMIC DNA]</scope>
    <source>
        <strain evidence="1 2">TF08-11</strain>
    </source>
</reference>
<dbReference type="EMBL" id="QUSK01000010">
    <property type="protein sequence ID" value="RGD76670.1"/>
    <property type="molecule type" value="Genomic_DNA"/>
</dbReference>
<sequence length="89" mass="10670">MCEWKEKSKYVRYAVVYRFIFFELVYRECCYGCKFANLDCQVDITLGDFWGFENVIPSTVAKWNIKVQDGVSLVMVNYEKDRVLWEETL</sequence>
<comment type="caution">
    <text evidence="1">The sequence shown here is derived from an EMBL/GenBank/DDBJ whole genome shotgun (WGS) entry which is preliminary data.</text>
</comment>
<protein>
    <submittedName>
        <fullName evidence="1">Uncharacterized protein</fullName>
    </submittedName>
</protein>
<evidence type="ECO:0000313" key="1">
    <source>
        <dbReference type="EMBL" id="RGD76670.1"/>
    </source>
</evidence>
<accession>A0A3E3E4X4</accession>
<evidence type="ECO:0000313" key="2">
    <source>
        <dbReference type="Proteomes" id="UP000260721"/>
    </source>
</evidence>
<name>A0A3E3E4X4_9FIRM</name>